<proteinExistence type="predicted"/>
<protein>
    <submittedName>
        <fullName evidence="1">Uncharacterized protein</fullName>
    </submittedName>
</protein>
<name>A0ACB8CG60_DERSI</name>
<accession>A0ACB8CG60</accession>
<keyword evidence="2" id="KW-1185">Reference proteome</keyword>
<sequence length="205" mass="22702">MAILKLIAAVLFMATTAASYSSGEECDFSVVDLDTAVEEILANLPTNYTLTKEKFFPVIAGLEAGPLSVSGLDKIRQYGAVQPYCVRGTRFLQVDLVNNADVAFYMPWRTCSGHEGHVTLFAELSRFTVLLRVDRGGFAENFVLRYEGPTVPVNTYSVHLLVKGAGVGGKIASGILSKFFPAFVNELWNDHFFNYFTHFLRITLQ</sequence>
<evidence type="ECO:0000313" key="1">
    <source>
        <dbReference type="EMBL" id="KAH7941662.1"/>
    </source>
</evidence>
<organism evidence="1 2">
    <name type="scientific">Dermacentor silvarum</name>
    <name type="common">Tick</name>
    <dbReference type="NCBI Taxonomy" id="543639"/>
    <lineage>
        <taxon>Eukaryota</taxon>
        <taxon>Metazoa</taxon>
        <taxon>Ecdysozoa</taxon>
        <taxon>Arthropoda</taxon>
        <taxon>Chelicerata</taxon>
        <taxon>Arachnida</taxon>
        <taxon>Acari</taxon>
        <taxon>Parasitiformes</taxon>
        <taxon>Ixodida</taxon>
        <taxon>Ixodoidea</taxon>
        <taxon>Ixodidae</taxon>
        <taxon>Rhipicephalinae</taxon>
        <taxon>Dermacentor</taxon>
    </lineage>
</organism>
<dbReference type="Proteomes" id="UP000821865">
    <property type="component" value="Chromosome 7"/>
</dbReference>
<dbReference type="EMBL" id="CM023476">
    <property type="protein sequence ID" value="KAH7941662.1"/>
    <property type="molecule type" value="Genomic_DNA"/>
</dbReference>
<reference evidence="1" key="1">
    <citation type="submission" date="2020-05" db="EMBL/GenBank/DDBJ databases">
        <title>Large-scale comparative analyses of tick genomes elucidate their genetic diversity and vector capacities.</title>
        <authorList>
            <person name="Jia N."/>
            <person name="Wang J."/>
            <person name="Shi W."/>
            <person name="Du L."/>
            <person name="Sun Y."/>
            <person name="Zhan W."/>
            <person name="Jiang J."/>
            <person name="Wang Q."/>
            <person name="Zhang B."/>
            <person name="Ji P."/>
            <person name="Sakyi L.B."/>
            <person name="Cui X."/>
            <person name="Yuan T."/>
            <person name="Jiang B."/>
            <person name="Yang W."/>
            <person name="Lam T.T.-Y."/>
            <person name="Chang Q."/>
            <person name="Ding S."/>
            <person name="Wang X."/>
            <person name="Zhu J."/>
            <person name="Ruan X."/>
            <person name="Zhao L."/>
            <person name="Wei J."/>
            <person name="Que T."/>
            <person name="Du C."/>
            <person name="Cheng J."/>
            <person name="Dai P."/>
            <person name="Han X."/>
            <person name="Huang E."/>
            <person name="Gao Y."/>
            <person name="Liu J."/>
            <person name="Shao H."/>
            <person name="Ye R."/>
            <person name="Li L."/>
            <person name="Wei W."/>
            <person name="Wang X."/>
            <person name="Wang C."/>
            <person name="Yang T."/>
            <person name="Huo Q."/>
            <person name="Li W."/>
            <person name="Guo W."/>
            <person name="Chen H."/>
            <person name="Zhou L."/>
            <person name="Ni X."/>
            <person name="Tian J."/>
            <person name="Zhou Y."/>
            <person name="Sheng Y."/>
            <person name="Liu T."/>
            <person name="Pan Y."/>
            <person name="Xia L."/>
            <person name="Li J."/>
            <person name="Zhao F."/>
            <person name="Cao W."/>
        </authorList>
    </citation>
    <scope>NUCLEOTIDE SEQUENCE</scope>
    <source>
        <strain evidence="1">Dsil-2018</strain>
    </source>
</reference>
<evidence type="ECO:0000313" key="2">
    <source>
        <dbReference type="Proteomes" id="UP000821865"/>
    </source>
</evidence>
<gene>
    <name evidence="1" type="ORF">HPB49_015864</name>
</gene>
<comment type="caution">
    <text evidence="1">The sequence shown here is derived from an EMBL/GenBank/DDBJ whole genome shotgun (WGS) entry which is preliminary data.</text>
</comment>